<sequence>MQLRELAGLIYPLHALLEGSYDETTDRLKSVVDALDQIANALERTVNMMNAERREVPLGLERRLEILSQQQVLQMQLLSDLHAWWGGPQPQTAEQGS</sequence>
<geneLocation type="plasmid" evidence="1 2">
    <name>unnamed02</name>
</geneLocation>
<dbReference type="RefSeq" id="WP_322329926.1">
    <property type="nucleotide sequence ID" value="NZ_CP139727.1"/>
</dbReference>
<proteinExistence type="predicted"/>
<reference evidence="1 2" key="1">
    <citation type="submission" date="2023-11" db="EMBL/GenBank/DDBJ databases">
        <title>From the Deep-Sea to the Surface: Bacterial Genomes Isolated from the Moytirra Hydrothermal Vent Plume.</title>
        <authorList>
            <person name="Major S.R."/>
        </authorList>
    </citation>
    <scope>NUCLEOTIDE SEQUENCE [LARGE SCALE GENOMIC DNA]</scope>
    <source>
        <strain evidence="1 2">OXR-9</strain>
        <plasmid evidence="1 2">unnamed02</plasmid>
    </source>
</reference>
<evidence type="ECO:0000313" key="2">
    <source>
        <dbReference type="Proteomes" id="UP001326567"/>
    </source>
</evidence>
<dbReference type="EMBL" id="CP139727">
    <property type="protein sequence ID" value="WPZ23559.1"/>
    <property type="molecule type" value="Genomic_DNA"/>
</dbReference>
<protein>
    <submittedName>
        <fullName evidence="1">Uncharacterized protein</fullName>
    </submittedName>
</protein>
<keyword evidence="1" id="KW-0614">Plasmid</keyword>
<name>A0ABZ0V4D2_9RHOB</name>
<evidence type="ECO:0000313" key="1">
    <source>
        <dbReference type="EMBL" id="WPZ23559.1"/>
    </source>
</evidence>
<dbReference type="Proteomes" id="UP001326567">
    <property type="component" value="Plasmid unnamed02"/>
</dbReference>
<keyword evidence="2" id="KW-1185">Reference proteome</keyword>
<gene>
    <name evidence="1" type="ORF">T7987_17795</name>
</gene>
<organism evidence="1 2">
    <name type="scientific">Sulfitobacter faviae</name>
    <dbReference type="NCBI Taxonomy" id="1775881"/>
    <lineage>
        <taxon>Bacteria</taxon>
        <taxon>Pseudomonadati</taxon>
        <taxon>Pseudomonadota</taxon>
        <taxon>Alphaproteobacteria</taxon>
        <taxon>Rhodobacterales</taxon>
        <taxon>Roseobacteraceae</taxon>
        <taxon>Sulfitobacter</taxon>
    </lineage>
</organism>
<accession>A0ABZ0V4D2</accession>